<gene>
    <name evidence="1" type="ORF">SAMN04244559_02305</name>
</gene>
<dbReference type="Proteomes" id="UP000182983">
    <property type="component" value="Unassembled WGS sequence"/>
</dbReference>
<dbReference type="AlphaFoldDB" id="A0A1H6I9P3"/>
<dbReference type="SUPFAM" id="SSF53187">
    <property type="entry name" value="Zn-dependent exopeptidases"/>
    <property type="match status" value="1"/>
</dbReference>
<dbReference type="InterPro" id="IPR007709">
    <property type="entry name" value="N-FG_amidohydro"/>
</dbReference>
<dbReference type="InterPro" id="IPR011227">
    <property type="entry name" value="UCP029730"/>
</dbReference>
<keyword evidence="2" id="KW-1185">Reference proteome</keyword>
<dbReference type="Pfam" id="PF05013">
    <property type="entry name" value="FGase"/>
    <property type="match status" value="1"/>
</dbReference>
<evidence type="ECO:0000313" key="1">
    <source>
        <dbReference type="EMBL" id="SEH43709.1"/>
    </source>
</evidence>
<dbReference type="PIRSF" id="PIRSF029730">
    <property type="entry name" value="UCP029730"/>
    <property type="match status" value="1"/>
</dbReference>
<name>A0A1H6I9P3_MAGFU</name>
<dbReference type="EMBL" id="FNWO01000009">
    <property type="protein sequence ID" value="SEH43709.1"/>
    <property type="molecule type" value="Genomic_DNA"/>
</dbReference>
<organism evidence="1 2">
    <name type="scientific">Magnetospirillum fulvum</name>
    <name type="common">Rhodospirillum fulvum</name>
    <dbReference type="NCBI Taxonomy" id="1082"/>
    <lineage>
        <taxon>Bacteria</taxon>
        <taxon>Pseudomonadati</taxon>
        <taxon>Pseudomonadota</taxon>
        <taxon>Alphaproteobacteria</taxon>
        <taxon>Rhodospirillales</taxon>
        <taxon>Rhodospirillaceae</taxon>
        <taxon>Magnetospirillum</taxon>
    </lineage>
</organism>
<dbReference type="GO" id="GO:0016787">
    <property type="term" value="F:hydrolase activity"/>
    <property type="evidence" value="ECO:0007669"/>
    <property type="project" value="UniProtKB-KW"/>
</dbReference>
<evidence type="ECO:0000313" key="2">
    <source>
        <dbReference type="Proteomes" id="UP000182983"/>
    </source>
</evidence>
<protein>
    <submittedName>
        <fullName evidence="1">Predicted N-formylglutamate amidohydrolase</fullName>
    </submittedName>
</protein>
<proteinExistence type="predicted"/>
<sequence>MLTFLPESDPRGSADPAPFSLVEGHPDARVLVVCDHASAAIPSDYGDLGLGPADRLSHIAWDCGAAEVACELAARLGCPAVLGGVSRLVIDCNRQPGDPSSIPSVSGGIEVPGNRAVDEAEADRRAERWFWPYHTCIGTQIGHLWRHGTPPVLIGLHSFTPHLLGQEPRPWHVGVLWNRDPRLARPVLAGLRARPDLIVGDNQPYSGREINYTLDTHAGAAGLPNLSFEIRQDLLAEPGAAAAWAAVLADMLAPVLADPALYRAEVY</sequence>
<dbReference type="RefSeq" id="WP_074768679.1">
    <property type="nucleotide sequence ID" value="NZ_FNWO01000009.1"/>
</dbReference>
<reference evidence="2" key="1">
    <citation type="submission" date="2016-10" db="EMBL/GenBank/DDBJ databases">
        <authorList>
            <person name="Varghese N."/>
            <person name="Submissions S."/>
        </authorList>
    </citation>
    <scope>NUCLEOTIDE SEQUENCE [LARGE SCALE GENOMIC DNA]</scope>
    <source>
        <strain evidence="2">DSM 13234</strain>
    </source>
</reference>
<keyword evidence="1" id="KW-0378">Hydrolase</keyword>
<dbReference type="OrthoDB" id="9815326at2"/>
<accession>A0A1H6I9P3</accession>
<dbReference type="Gene3D" id="3.40.630.40">
    <property type="entry name" value="Zn-dependent exopeptidases"/>
    <property type="match status" value="1"/>
</dbReference>